<keyword evidence="1" id="KW-0472">Membrane</keyword>
<proteinExistence type="predicted"/>
<protein>
    <submittedName>
        <fullName evidence="2">Uncharacterized protein</fullName>
    </submittedName>
</protein>
<reference evidence="2 3" key="1">
    <citation type="submission" date="2015-12" db="EMBL/GenBank/DDBJ databases">
        <title>Haloferax profundi sp. nov. isolated from the Discovery deep brine-seawater interface in the Red Sea.</title>
        <authorList>
            <person name="Zhang G."/>
            <person name="Stingl U."/>
            <person name="Rashid M."/>
        </authorList>
    </citation>
    <scope>NUCLEOTIDE SEQUENCE [LARGE SCALE GENOMIC DNA]</scope>
    <source>
        <strain evidence="2 3">SB29</strain>
    </source>
</reference>
<keyword evidence="1" id="KW-0812">Transmembrane</keyword>
<keyword evidence="1" id="KW-1133">Transmembrane helix</keyword>
<dbReference type="OrthoDB" id="293356at2157"/>
<gene>
    <name evidence="2" type="ORF">AUR66_10155</name>
</gene>
<feature type="transmembrane region" description="Helical" evidence="1">
    <location>
        <begin position="159"/>
        <end position="179"/>
    </location>
</feature>
<feature type="transmembrane region" description="Helical" evidence="1">
    <location>
        <begin position="136"/>
        <end position="153"/>
    </location>
</feature>
<evidence type="ECO:0000313" key="2">
    <source>
        <dbReference type="EMBL" id="KTG29508.1"/>
    </source>
</evidence>
<dbReference type="AlphaFoldDB" id="A0A0W1STQ5"/>
<dbReference type="RefSeq" id="WP_058571420.1">
    <property type="nucleotide sequence ID" value="NZ_LOPV01000097.1"/>
</dbReference>
<dbReference type="Proteomes" id="UP000053157">
    <property type="component" value="Unassembled WGS sequence"/>
</dbReference>
<organism evidence="2 3">
    <name type="scientific">Haloferax profundi</name>
    <dbReference type="NCBI Taxonomy" id="1544718"/>
    <lineage>
        <taxon>Archaea</taxon>
        <taxon>Methanobacteriati</taxon>
        <taxon>Methanobacteriota</taxon>
        <taxon>Stenosarchaea group</taxon>
        <taxon>Halobacteria</taxon>
        <taxon>Halobacteriales</taxon>
        <taxon>Haloferacaceae</taxon>
        <taxon>Haloferax</taxon>
    </lineage>
</organism>
<feature type="transmembrane region" description="Helical" evidence="1">
    <location>
        <begin position="104"/>
        <end position="124"/>
    </location>
</feature>
<evidence type="ECO:0000256" key="1">
    <source>
        <dbReference type="SAM" id="Phobius"/>
    </source>
</evidence>
<name>A0A0W1STQ5_9EURY</name>
<evidence type="ECO:0000313" key="3">
    <source>
        <dbReference type="Proteomes" id="UP000053157"/>
    </source>
</evidence>
<accession>A0A0W1STQ5</accession>
<comment type="caution">
    <text evidence="2">The sequence shown here is derived from an EMBL/GenBank/DDBJ whole genome shotgun (WGS) entry which is preliminary data.</text>
</comment>
<feature type="transmembrane region" description="Helical" evidence="1">
    <location>
        <begin position="36"/>
        <end position="55"/>
    </location>
</feature>
<keyword evidence="3" id="KW-1185">Reference proteome</keyword>
<feature type="transmembrane region" description="Helical" evidence="1">
    <location>
        <begin position="67"/>
        <end position="92"/>
    </location>
</feature>
<sequence>MGAVVLGFGLVTLVLSRGWFAVYTPGPLRERLGLTVFLPTLLGAGMALVDFVAVLPADTNVLIPDSLLFYPTMGFVVEILFHLLPLSLFFLVVPSLAAEPDRSLRVWVVLVAVAVLEPAFQLWFGFSEAVPLWTTVYVGLNVLAINLSQLYLFRRYDFLTMYAFRLVYYTLWHIVWGTVRLEILF</sequence>
<dbReference type="EMBL" id="LOPV01000097">
    <property type="protein sequence ID" value="KTG29508.1"/>
    <property type="molecule type" value="Genomic_DNA"/>
</dbReference>